<evidence type="ECO:0000256" key="9">
    <source>
        <dbReference type="SAM" id="MobiDB-lite"/>
    </source>
</evidence>
<feature type="region of interest" description="Disordered" evidence="9">
    <location>
        <begin position="293"/>
        <end position="326"/>
    </location>
</feature>
<evidence type="ECO:0000256" key="7">
    <source>
        <dbReference type="ARBA" id="ARBA00023136"/>
    </source>
</evidence>
<dbReference type="InterPro" id="IPR040152">
    <property type="entry name" value="Atp25"/>
</dbReference>
<name>A0ABR4LM30_9EURO</name>
<keyword evidence="11" id="KW-1185">Reference proteome</keyword>
<evidence type="ECO:0000256" key="6">
    <source>
        <dbReference type="ARBA" id="ARBA00023128"/>
    </source>
</evidence>
<comment type="subcellular location">
    <subcellularLocation>
        <location evidence="2 8">Mitochondrion inner membrane</location>
        <topology evidence="2 8">Peripheral membrane protein</topology>
        <orientation evidence="2 8">Matrix side</orientation>
    </subcellularLocation>
</comment>
<evidence type="ECO:0000313" key="11">
    <source>
        <dbReference type="Proteomes" id="UP001610432"/>
    </source>
</evidence>
<evidence type="ECO:0000256" key="8">
    <source>
        <dbReference type="RuleBase" id="RU367062"/>
    </source>
</evidence>
<dbReference type="InterPro" id="IPR043519">
    <property type="entry name" value="NT_sf"/>
</dbReference>
<evidence type="ECO:0000256" key="5">
    <source>
        <dbReference type="ARBA" id="ARBA00022946"/>
    </source>
</evidence>
<dbReference type="Gene3D" id="3.30.460.10">
    <property type="entry name" value="Beta Polymerase, domain 2"/>
    <property type="match status" value="1"/>
</dbReference>
<accession>A0ABR4LM30</accession>
<protein>
    <recommendedName>
        <fullName evidence="8">ATPase synthesis protein 25</fullName>
    </recommendedName>
</protein>
<evidence type="ECO:0000256" key="1">
    <source>
        <dbReference type="ARBA" id="ARBA00003470"/>
    </source>
</evidence>
<reference evidence="10 11" key="1">
    <citation type="submission" date="2024-07" db="EMBL/GenBank/DDBJ databases">
        <title>Section-level genome sequencing and comparative genomics of Aspergillus sections Usti and Cavernicolus.</title>
        <authorList>
            <consortium name="Lawrence Berkeley National Laboratory"/>
            <person name="Nybo J.L."/>
            <person name="Vesth T.C."/>
            <person name="Theobald S."/>
            <person name="Frisvad J.C."/>
            <person name="Larsen T.O."/>
            <person name="Kjaerboelling I."/>
            <person name="Rothschild-Mancinelli K."/>
            <person name="Lyhne E.K."/>
            <person name="Kogle M.E."/>
            <person name="Barry K."/>
            <person name="Clum A."/>
            <person name="Na H."/>
            <person name="Ledsgaard L."/>
            <person name="Lin J."/>
            <person name="Lipzen A."/>
            <person name="Kuo A."/>
            <person name="Riley R."/>
            <person name="Mondo S."/>
            <person name="Labutti K."/>
            <person name="Haridas S."/>
            <person name="Pangalinan J."/>
            <person name="Salamov A.A."/>
            <person name="Simmons B.A."/>
            <person name="Magnuson J.K."/>
            <person name="Chen J."/>
            <person name="Drula E."/>
            <person name="Henrissat B."/>
            <person name="Wiebenga A."/>
            <person name="Lubbers R.J."/>
            <person name="Gomes A.C."/>
            <person name="Macurrencykelacurrency M.R."/>
            <person name="Stajich J."/>
            <person name="Grigoriev I.V."/>
            <person name="Mortensen U.H."/>
            <person name="De Vries R.P."/>
            <person name="Baker S.E."/>
            <person name="Andersen M.R."/>
        </authorList>
    </citation>
    <scope>NUCLEOTIDE SEQUENCE [LARGE SCALE GENOMIC DNA]</scope>
    <source>
        <strain evidence="10 11">CBS 449.75</strain>
    </source>
</reference>
<dbReference type="PANTHER" id="PTHR28087">
    <property type="entry name" value="ATPASE SYNTHESIS PROTEIN 25, MITOCHONDRIAL"/>
    <property type="match status" value="1"/>
</dbReference>
<feature type="region of interest" description="Disordered" evidence="9">
    <location>
        <begin position="48"/>
        <end position="89"/>
    </location>
</feature>
<evidence type="ECO:0000256" key="2">
    <source>
        <dbReference type="ARBA" id="ARBA00004443"/>
    </source>
</evidence>
<dbReference type="PANTHER" id="PTHR28087:SF1">
    <property type="entry name" value="ATPASE SYNTHESIS PROTEIN 25, MITOCHONDRIAL"/>
    <property type="match status" value="1"/>
</dbReference>
<evidence type="ECO:0000256" key="4">
    <source>
        <dbReference type="ARBA" id="ARBA00022792"/>
    </source>
</evidence>
<dbReference type="EMBL" id="JBFXLQ010000040">
    <property type="protein sequence ID" value="KAL2864478.1"/>
    <property type="molecule type" value="Genomic_DNA"/>
</dbReference>
<gene>
    <name evidence="10" type="ORF">BJX67DRAFT_221122</name>
</gene>
<keyword evidence="5 8" id="KW-0809">Transit peptide</keyword>
<evidence type="ECO:0000313" key="10">
    <source>
        <dbReference type="EMBL" id="KAL2864478.1"/>
    </source>
</evidence>
<keyword evidence="4 8" id="KW-0999">Mitochondrion inner membrane</keyword>
<dbReference type="RefSeq" id="XP_070883457.1">
    <property type="nucleotide sequence ID" value="XM_071025746.1"/>
</dbReference>
<comment type="similarity">
    <text evidence="3 8">Belongs to the ATP25 family.</text>
</comment>
<comment type="function">
    <text evidence="1">Probable mitochondrial mRNA stabilization factor.</text>
</comment>
<keyword evidence="7 8" id="KW-0472">Membrane</keyword>
<organism evidence="10 11">
    <name type="scientific">Aspergillus lucknowensis</name>
    <dbReference type="NCBI Taxonomy" id="176173"/>
    <lineage>
        <taxon>Eukaryota</taxon>
        <taxon>Fungi</taxon>
        <taxon>Dikarya</taxon>
        <taxon>Ascomycota</taxon>
        <taxon>Pezizomycotina</taxon>
        <taxon>Eurotiomycetes</taxon>
        <taxon>Eurotiomycetidae</taxon>
        <taxon>Eurotiales</taxon>
        <taxon>Aspergillaceae</taxon>
        <taxon>Aspergillus</taxon>
        <taxon>Aspergillus subgen. Nidulantes</taxon>
    </lineage>
</organism>
<dbReference type="GeneID" id="98140818"/>
<sequence length="675" mass="76044">MSAMMNRVLLRAPKRYHEAARFVPSATNPTILRPTFPMYRQVRPLTLTSSSHLPPDHPISSQSAPPNALSAQEDATPESNPASESSQSVPWYLQEEGSIPAGAEVSSRDKLPELPENPPKILPELLEYVFKDLGLDELKLLDLRGLEIPPALGANVIMVLGTVRSVKHLNVSADRLCRWLRSNHKLTPYADGLLGRNELKIKLRRKNRRARLASRTGAMVDDKDDGITTGWICVNAGVVDKNFVPEQAIGDFEGFGHLGSGTRLVVQLFTEEKRAELDLEGLWEGRIARALQEKQKQSDVPADAPEEVRTQSSRSPSSSDNESRHVLGLRVSLPLEQRRRVHFGRHQGSSSGHNVAAIRQFMSQSHGPAEKSGSISWQTLYEYLENLPDKQFKSALDRMVDAKGHNDFEQLFSESLEDATDSEKLLAKVELTSLAISRQHPEYSKEELHKLFIGCCVWGVGMPGRIALFVVDALLKPRKGDNPKARKWLPDSDRQLALDVLDHLSLSGVNLMNMQIWNKLYDSASLPVSPQGDDLTPAARASHVLRMIESLEVPFDHHQARLLLSLLFRNGDYEGFWRWWRKLPLNHSRRTRADYEMLFRLHADLGNAAQARECLNTWIPMMREEEPPVLLEGELVVHIMKCLTIAEPNIQLMANSGSDTNFARLWRECESRGEW</sequence>
<comment type="function">
    <text evidence="8">Mitochondrial mRNA stabilization factor.</text>
</comment>
<comment type="caution">
    <text evidence="10">The sequence shown here is derived from an EMBL/GenBank/DDBJ whole genome shotgun (WGS) entry which is preliminary data.</text>
</comment>
<keyword evidence="6 8" id="KW-0496">Mitochondrion</keyword>
<evidence type="ECO:0000256" key="3">
    <source>
        <dbReference type="ARBA" id="ARBA00010787"/>
    </source>
</evidence>
<dbReference type="Proteomes" id="UP001610432">
    <property type="component" value="Unassembled WGS sequence"/>
</dbReference>
<proteinExistence type="inferred from homology"/>
<feature type="compositionally biased region" description="Polar residues" evidence="9">
    <location>
        <begin position="77"/>
        <end position="89"/>
    </location>
</feature>